<feature type="compositionally biased region" description="Low complexity" evidence="1">
    <location>
        <begin position="352"/>
        <end position="370"/>
    </location>
</feature>
<keyword evidence="4" id="KW-1185">Reference proteome</keyword>
<comment type="caution">
    <text evidence="3">The sequence shown here is derived from an EMBL/GenBank/DDBJ whole genome shotgun (WGS) entry which is preliminary data.</text>
</comment>
<evidence type="ECO:0000313" key="4">
    <source>
        <dbReference type="Proteomes" id="UP000053831"/>
    </source>
</evidence>
<feature type="region of interest" description="Disordered" evidence="1">
    <location>
        <begin position="1"/>
        <end position="32"/>
    </location>
</feature>
<dbReference type="Gene3D" id="3.40.50.1820">
    <property type="entry name" value="alpha/beta hydrolase"/>
    <property type="match status" value="1"/>
</dbReference>
<dbReference type="InterPro" id="IPR000387">
    <property type="entry name" value="Tyr_Pase_dom"/>
</dbReference>
<dbReference type="Gene3D" id="3.90.190.10">
    <property type="entry name" value="Protein tyrosine phosphatase superfamily"/>
    <property type="match status" value="1"/>
</dbReference>
<feature type="region of interest" description="Disordered" evidence="1">
    <location>
        <begin position="351"/>
        <end position="417"/>
    </location>
</feature>
<organism evidence="3 4">
    <name type="scientific">Escovopsis weberi</name>
    <dbReference type="NCBI Taxonomy" id="150374"/>
    <lineage>
        <taxon>Eukaryota</taxon>
        <taxon>Fungi</taxon>
        <taxon>Dikarya</taxon>
        <taxon>Ascomycota</taxon>
        <taxon>Pezizomycotina</taxon>
        <taxon>Sordariomycetes</taxon>
        <taxon>Hypocreomycetidae</taxon>
        <taxon>Hypocreales</taxon>
        <taxon>Hypocreaceae</taxon>
        <taxon>Escovopsis</taxon>
    </lineage>
</organism>
<dbReference type="AlphaFoldDB" id="A0A0M8MX61"/>
<dbReference type="EMBL" id="LGSR01000013">
    <property type="protein sequence ID" value="KOS21136.1"/>
    <property type="molecule type" value="Genomic_DNA"/>
</dbReference>
<dbReference type="PANTHER" id="PTHR10367:SF25">
    <property type="entry name" value="DUAL SPECIFICITY PHOSPHATASE CATALYTIC DOMAIN PROTEIN (AFU_ORTHOLOGUE AFUA_1G03540)"/>
    <property type="match status" value="1"/>
</dbReference>
<dbReference type="Pfam" id="PF00782">
    <property type="entry name" value="DSPc"/>
    <property type="match status" value="1"/>
</dbReference>
<evidence type="ECO:0000313" key="3">
    <source>
        <dbReference type="EMBL" id="KOS21136.1"/>
    </source>
</evidence>
<dbReference type="FunFam" id="3.90.190.10:FF:000090">
    <property type="entry name" value="Dual specificity phosphatase catalytic domain protein"/>
    <property type="match status" value="1"/>
</dbReference>
<feature type="compositionally biased region" description="Pro residues" evidence="1">
    <location>
        <begin position="1"/>
        <end position="12"/>
    </location>
</feature>
<dbReference type="InterPro" id="IPR016130">
    <property type="entry name" value="Tyr_Pase_AS"/>
</dbReference>
<evidence type="ECO:0000259" key="2">
    <source>
        <dbReference type="PROSITE" id="PS50056"/>
    </source>
</evidence>
<dbReference type="Proteomes" id="UP000053831">
    <property type="component" value="Unassembled WGS sequence"/>
</dbReference>
<protein>
    <submittedName>
        <fullName evidence="3">mRNA-capping enzyme</fullName>
    </submittedName>
</protein>
<name>A0A0M8MX61_ESCWE</name>
<gene>
    <name evidence="3" type="ORF">ESCO_004386</name>
</gene>
<accession>A0A0M8MX61</accession>
<dbReference type="GO" id="GO:0004484">
    <property type="term" value="F:mRNA guanylyltransferase activity"/>
    <property type="evidence" value="ECO:0007669"/>
    <property type="project" value="TreeGrafter"/>
</dbReference>
<dbReference type="OrthoDB" id="428974at2759"/>
<reference evidence="3 4" key="1">
    <citation type="submission" date="2015-07" db="EMBL/GenBank/DDBJ databases">
        <title>The genome of the fungus Escovopsis weberi, a specialized disease agent of ant agriculture.</title>
        <authorList>
            <person name="de Man T.J."/>
            <person name="Stajich J.E."/>
            <person name="Kubicek C.P."/>
            <person name="Chenthamara K."/>
            <person name="Atanasova L."/>
            <person name="Druzhinina I.S."/>
            <person name="Birnbaum S."/>
            <person name="Barribeau S.M."/>
            <person name="Teiling C."/>
            <person name="Suen G."/>
            <person name="Currie C."/>
            <person name="Gerardo N.M."/>
        </authorList>
    </citation>
    <scope>NUCLEOTIDE SEQUENCE [LARGE SCALE GENOMIC DNA]</scope>
</reference>
<dbReference type="Pfam" id="PF12697">
    <property type="entry name" value="Abhydrolase_6"/>
    <property type="match status" value="1"/>
</dbReference>
<feature type="compositionally biased region" description="Basic and acidic residues" evidence="1">
    <location>
        <begin position="17"/>
        <end position="32"/>
    </location>
</feature>
<dbReference type="STRING" id="150374.A0A0M8MX61"/>
<dbReference type="InterPro" id="IPR000340">
    <property type="entry name" value="Dual-sp_phosphatase_cat-dom"/>
</dbReference>
<dbReference type="SUPFAM" id="SSF53474">
    <property type="entry name" value="alpha/beta-Hydrolases"/>
    <property type="match status" value="1"/>
</dbReference>
<evidence type="ECO:0000256" key="1">
    <source>
        <dbReference type="SAM" id="MobiDB-lite"/>
    </source>
</evidence>
<dbReference type="InterPro" id="IPR051029">
    <property type="entry name" value="mRNA_Capping_Enz/RNA_Phosphat"/>
</dbReference>
<dbReference type="InterPro" id="IPR029058">
    <property type="entry name" value="AB_hydrolase_fold"/>
</dbReference>
<dbReference type="GO" id="GO:0006370">
    <property type="term" value="P:7-methylguanosine mRNA capping"/>
    <property type="evidence" value="ECO:0007669"/>
    <property type="project" value="TreeGrafter"/>
</dbReference>
<sequence length="660" mass="72818">MAAPRHPPPPPGEAVDTDPHSTDPELLREHSQMRSYRTSRFLYPELRVFYRQHVKAQQLPTTPAPLPLLVFIPGLGGSVAQFHPLLRSLVDLAPCLALDWPGAGRSRFAPTSWEAYTSDALMELLALVVEDHRDARRGQGVVLIGHSMGTALAAGLATRPPRCGSAGSVQGPSPSTRASLHEHVVGLVAICPASGPLPESAVRKIKMLFWLPACIFSLWRKWDGRGGLHSRSVSRFVGADADRDTRIMQFRFNRQSRTPVWRRMAYGALPASYEKGKPVGGLPGPDAWAGLDIPVYLIAGGDDNVTPREEVDEILAAMSFDPNASNASPSLRSLNMMEEHEIVGDDVAAALSEQQQKQQQQKHQSSSSSEAAKGGSTVQQQHPEEEEERRPPSPDPITPSGSTEPSIPPQPARPPRSIKYIVLPSPANHALLYMPRTRRVLAGLVSDFLAGRVTQRLSLAWQLQHLSREGKWDVKNLLKWQGVPPVSAALGPAGAPVFRVLKTLREADDVHSPRMLVRDWGREIRDVVDISKDQPVYDPRGLERGGVHYHKFPTRSKVPPDAEQVEAFIRLVDSIRAAHAERAIAEGWADDDARRAVVGVHCHYGYNRSGYLVVCYLVERCGYALRDAIDEFARAKPSGIRHSHFLDKLHMRYDLEGKAS</sequence>
<dbReference type="CDD" id="cd14502">
    <property type="entry name" value="RNA_5'-triphosphatase"/>
    <property type="match status" value="1"/>
</dbReference>
<dbReference type="PROSITE" id="PS50056">
    <property type="entry name" value="TYR_PHOSPHATASE_2"/>
    <property type="match status" value="1"/>
</dbReference>
<feature type="domain" description="Tyrosine specific protein phosphatases" evidence="2">
    <location>
        <begin position="566"/>
        <end position="641"/>
    </location>
</feature>
<dbReference type="InterPro" id="IPR029021">
    <property type="entry name" value="Prot-tyrosine_phosphatase-like"/>
</dbReference>
<dbReference type="PROSITE" id="PS00383">
    <property type="entry name" value="TYR_PHOSPHATASE_1"/>
    <property type="match status" value="1"/>
</dbReference>
<dbReference type="SUPFAM" id="SSF52799">
    <property type="entry name" value="(Phosphotyrosine protein) phosphatases II"/>
    <property type="match status" value="1"/>
</dbReference>
<dbReference type="InterPro" id="IPR000073">
    <property type="entry name" value="AB_hydrolase_1"/>
</dbReference>
<proteinExistence type="predicted"/>
<dbReference type="PANTHER" id="PTHR10367">
    <property type="entry name" value="MRNA-CAPPING ENZYME"/>
    <property type="match status" value="1"/>
</dbReference>